<sequence>MSIKTWLITTKGAHEPSIHRIPWAKVASLLEWREADDCCRKKTNLHVRRESDIFAVCRCVGRPLAKLIKECADQERLRYPDDYPVSSPDDVVISDDVAKRILPTVRRLRQESKLWGDRAVVEEKQLCRHQEVDGIQNCLCSLPLSARRMKAFLHKHEWNDCQLGHDDMGMQVLSREPGHQDCGTFYPKNLESFLGLEIIKALVIHGELDTVLRICSHPGVDLEIWQDRWSCYCRGHDAGWELLYKNALQSYILLNVLFHLPDTWNWESSPSNSQQDYRSSSAYQLMVNSTTLSGQYTEIVQFPYRSFFGIQSGQFHYHPKLRNPKDWPQDTENKSPHRIPFGEMPYYEFLACENVVGYLPSAADISSVRRTFREKLGLPTEIVEIILSEAAYDEPLRQLPVAHHPFHKDNSAELKRYMEYCWELIVGCELMARAAGVSVSWGAACWHAVGDLRFCSCYGSHDDAREKDLEPAKRSTVPGRYRKYQEPIWPRL</sequence>
<accession>A0ABY6U6Z5</accession>
<dbReference type="Proteomes" id="UP000766486">
    <property type="component" value="Unassembled WGS sequence"/>
</dbReference>
<name>A0ABY6U6Z5_BIOOC</name>
<organism evidence="1 2">
    <name type="scientific">Bionectria ochroleuca</name>
    <name type="common">Gliocladium roseum</name>
    <dbReference type="NCBI Taxonomy" id="29856"/>
    <lineage>
        <taxon>Eukaryota</taxon>
        <taxon>Fungi</taxon>
        <taxon>Dikarya</taxon>
        <taxon>Ascomycota</taxon>
        <taxon>Pezizomycotina</taxon>
        <taxon>Sordariomycetes</taxon>
        <taxon>Hypocreomycetidae</taxon>
        <taxon>Hypocreales</taxon>
        <taxon>Bionectriaceae</taxon>
        <taxon>Clonostachys</taxon>
    </lineage>
</organism>
<reference evidence="1 2" key="1">
    <citation type="submission" date="2019-06" db="EMBL/GenBank/DDBJ databases">
        <authorList>
            <person name="Broberg M."/>
        </authorList>
    </citation>
    <scope>NUCLEOTIDE SEQUENCE [LARGE SCALE GENOMIC DNA]</scope>
</reference>
<comment type="caution">
    <text evidence="1">The sequence shown here is derived from an EMBL/GenBank/DDBJ whole genome shotgun (WGS) entry which is preliminary data.</text>
</comment>
<evidence type="ECO:0000313" key="1">
    <source>
        <dbReference type="EMBL" id="VUC26751.1"/>
    </source>
</evidence>
<gene>
    <name evidence="1" type="ORF">CLO192961_LOCUS194101</name>
</gene>
<proteinExistence type="predicted"/>
<protein>
    <submittedName>
        <fullName evidence="1">Uncharacterized protein</fullName>
    </submittedName>
</protein>
<keyword evidence="2" id="KW-1185">Reference proteome</keyword>
<evidence type="ECO:0000313" key="2">
    <source>
        <dbReference type="Proteomes" id="UP000766486"/>
    </source>
</evidence>
<dbReference type="EMBL" id="CABFNS010000755">
    <property type="protein sequence ID" value="VUC26751.1"/>
    <property type="molecule type" value="Genomic_DNA"/>
</dbReference>